<keyword evidence="4" id="KW-1185">Reference proteome</keyword>
<sequence length="149" mass="16020">TTPLLVLRRPSSPPSPYPEAMAQVDPSVCPSISEGLNSTYTSQSEWWNDAEAPLCGFNSPEQIYVSNITECCEPHTVGSLDGCFYFCQPLNGSDQTSFGRCIRNGIGQDSELVGIGCNEAYESAAAATAGAGSLTLWWILAICFVAVWR</sequence>
<dbReference type="EMBL" id="JABCIY010000193">
    <property type="protein sequence ID" value="KAF7189302.1"/>
    <property type="molecule type" value="Genomic_DNA"/>
</dbReference>
<feature type="transmembrane region" description="Helical" evidence="2">
    <location>
        <begin position="124"/>
        <end position="148"/>
    </location>
</feature>
<protein>
    <submittedName>
        <fullName evidence="3">Uncharacterized protein</fullName>
    </submittedName>
</protein>
<feature type="region of interest" description="Disordered" evidence="1">
    <location>
        <begin position="1"/>
        <end position="20"/>
    </location>
</feature>
<feature type="compositionally biased region" description="Low complexity" evidence="1">
    <location>
        <begin position="1"/>
        <end position="10"/>
    </location>
</feature>
<dbReference type="OrthoDB" id="10304005at2759"/>
<accession>A0A8H6REP4</accession>
<proteinExistence type="predicted"/>
<evidence type="ECO:0000256" key="1">
    <source>
        <dbReference type="SAM" id="MobiDB-lite"/>
    </source>
</evidence>
<evidence type="ECO:0000256" key="2">
    <source>
        <dbReference type="SAM" id="Phobius"/>
    </source>
</evidence>
<keyword evidence="2" id="KW-1133">Transmembrane helix</keyword>
<feature type="non-terminal residue" evidence="3">
    <location>
        <position position="1"/>
    </location>
</feature>
<organism evidence="3 4">
    <name type="scientific">Pseudocercospora fuligena</name>
    <dbReference type="NCBI Taxonomy" id="685502"/>
    <lineage>
        <taxon>Eukaryota</taxon>
        <taxon>Fungi</taxon>
        <taxon>Dikarya</taxon>
        <taxon>Ascomycota</taxon>
        <taxon>Pezizomycotina</taxon>
        <taxon>Dothideomycetes</taxon>
        <taxon>Dothideomycetidae</taxon>
        <taxon>Mycosphaerellales</taxon>
        <taxon>Mycosphaerellaceae</taxon>
        <taxon>Pseudocercospora</taxon>
    </lineage>
</organism>
<keyword evidence="2" id="KW-0472">Membrane</keyword>
<gene>
    <name evidence="3" type="ORF">HII31_09455</name>
</gene>
<comment type="caution">
    <text evidence="3">The sequence shown here is derived from an EMBL/GenBank/DDBJ whole genome shotgun (WGS) entry which is preliminary data.</text>
</comment>
<evidence type="ECO:0000313" key="3">
    <source>
        <dbReference type="EMBL" id="KAF7189302.1"/>
    </source>
</evidence>
<evidence type="ECO:0000313" key="4">
    <source>
        <dbReference type="Proteomes" id="UP000660729"/>
    </source>
</evidence>
<keyword evidence="2" id="KW-0812">Transmembrane</keyword>
<reference evidence="3" key="1">
    <citation type="submission" date="2020-04" db="EMBL/GenBank/DDBJ databases">
        <title>Draft genome resource of the tomato pathogen Pseudocercospora fuligena.</title>
        <authorList>
            <person name="Zaccaron A."/>
        </authorList>
    </citation>
    <scope>NUCLEOTIDE SEQUENCE</scope>
    <source>
        <strain evidence="3">PF001</strain>
    </source>
</reference>
<dbReference type="Proteomes" id="UP000660729">
    <property type="component" value="Unassembled WGS sequence"/>
</dbReference>
<dbReference type="AlphaFoldDB" id="A0A8H6REP4"/>
<name>A0A8H6REP4_9PEZI</name>